<dbReference type="AlphaFoldDB" id="A0A9J5WIS8"/>
<proteinExistence type="predicted"/>
<dbReference type="EMBL" id="JACXVP010000011">
    <property type="protein sequence ID" value="KAG5575116.1"/>
    <property type="molecule type" value="Genomic_DNA"/>
</dbReference>
<reference evidence="1 2" key="1">
    <citation type="submission" date="2020-09" db="EMBL/GenBank/DDBJ databases">
        <title>De no assembly of potato wild relative species, Solanum commersonii.</title>
        <authorList>
            <person name="Cho K."/>
        </authorList>
    </citation>
    <scope>NUCLEOTIDE SEQUENCE [LARGE SCALE GENOMIC DNA]</scope>
    <source>
        <strain evidence="1">LZ3.2</strain>
        <tissue evidence="1">Leaf</tissue>
    </source>
</reference>
<name>A0A9J5WIS8_SOLCO</name>
<accession>A0A9J5WIS8</accession>
<gene>
    <name evidence="1" type="ORF">H5410_055250</name>
</gene>
<keyword evidence="2" id="KW-1185">Reference proteome</keyword>
<comment type="caution">
    <text evidence="1">The sequence shown here is derived from an EMBL/GenBank/DDBJ whole genome shotgun (WGS) entry which is preliminary data.</text>
</comment>
<organism evidence="1 2">
    <name type="scientific">Solanum commersonii</name>
    <name type="common">Commerson's wild potato</name>
    <name type="synonym">Commerson's nightshade</name>
    <dbReference type="NCBI Taxonomy" id="4109"/>
    <lineage>
        <taxon>Eukaryota</taxon>
        <taxon>Viridiplantae</taxon>
        <taxon>Streptophyta</taxon>
        <taxon>Embryophyta</taxon>
        <taxon>Tracheophyta</taxon>
        <taxon>Spermatophyta</taxon>
        <taxon>Magnoliopsida</taxon>
        <taxon>eudicotyledons</taxon>
        <taxon>Gunneridae</taxon>
        <taxon>Pentapetalae</taxon>
        <taxon>asterids</taxon>
        <taxon>lamiids</taxon>
        <taxon>Solanales</taxon>
        <taxon>Solanaceae</taxon>
        <taxon>Solanoideae</taxon>
        <taxon>Solaneae</taxon>
        <taxon>Solanum</taxon>
    </lineage>
</organism>
<evidence type="ECO:0000313" key="2">
    <source>
        <dbReference type="Proteomes" id="UP000824120"/>
    </source>
</evidence>
<protein>
    <submittedName>
        <fullName evidence="1">Uncharacterized protein</fullName>
    </submittedName>
</protein>
<sequence length="94" mass="10997">MLLDIKVSLLRWPTPTLKIIIIFNSDLLVKEKKKYCGYNGFHIYYGKSGSLWGTRPKQACWIVQKILKAQKHIKEIGMTETDFLQIYTFSINVM</sequence>
<evidence type="ECO:0000313" key="1">
    <source>
        <dbReference type="EMBL" id="KAG5575116.1"/>
    </source>
</evidence>
<dbReference type="Proteomes" id="UP000824120">
    <property type="component" value="Chromosome 11"/>
</dbReference>